<dbReference type="Proteomes" id="UP000568664">
    <property type="component" value="Unassembled WGS sequence"/>
</dbReference>
<dbReference type="InterPro" id="IPR016181">
    <property type="entry name" value="Acyl_CoA_acyltransferase"/>
</dbReference>
<feature type="domain" description="N-acetyltransferase" evidence="1">
    <location>
        <begin position="10"/>
        <end position="151"/>
    </location>
</feature>
<dbReference type="GO" id="GO:0016747">
    <property type="term" value="F:acyltransferase activity, transferring groups other than amino-acyl groups"/>
    <property type="evidence" value="ECO:0007669"/>
    <property type="project" value="InterPro"/>
</dbReference>
<gene>
    <name evidence="2" type="ORF">HII17_14705</name>
</gene>
<dbReference type="EMBL" id="JABBXH010000004">
    <property type="protein sequence ID" value="NMP32804.1"/>
    <property type="molecule type" value="Genomic_DNA"/>
</dbReference>
<name>A0A7Y0LEP5_9GAMM</name>
<proteinExistence type="predicted"/>
<evidence type="ECO:0000313" key="3">
    <source>
        <dbReference type="Proteomes" id="UP000568664"/>
    </source>
</evidence>
<evidence type="ECO:0000313" key="2">
    <source>
        <dbReference type="EMBL" id="NMP32804.1"/>
    </source>
</evidence>
<dbReference type="PROSITE" id="PS51186">
    <property type="entry name" value="GNAT"/>
    <property type="match status" value="1"/>
</dbReference>
<dbReference type="Pfam" id="PF13508">
    <property type="entry name" value="Acetyltransf_7"/>
    <property type="match status" value="1"/>
</dbReference>
<dbReference type="AlphaFoldDB" id="A0A7Y0LEP5"/>
<comment type="caution">
    <text evidence="2">The sequence shown here is derived from an EMBL/GenBank/DDBJ whole genome shotgun (WGS) entry which is preliminary data.</text>
</comment>
<reference evidence="2 3" key="1">
    <citation type="submission" date="2020-04" db="EMBL/GenBank/DDBJ databases">
        <title>Thalassotalea sp. M1531, isolated from the surface of marine red alga.</title>
        <authorList>
            <person name="Pang L."/>
            <person name="Lu D.-C."/>
        </authorList>
    </citation>
    <scope>NUCLEOTIDE SEQUENCE [LARGE SCALE GENOMIC DNA]</scope>
    <source>
        <strain evidence="2 3">M1531</strain>
    </source>
</reference>
<keyword evidence="3" id="KW-1185">Reference proteome</keyword>
<dbReference type="SUPFAM" id="SSF55729">
    <property type="entry name" value="Acyl-CoA N-acyltransferases (Nat)"/>
    <property type="match status" value="1"/>
</dbReference>
<dbReference type="Gene3D" id="3.40.630.30">
    <property type="match status" value="1"/>
</dbReference>
<protein>
    <submittedName>
        <fullName evidence="2">GNAT family N-acetyltransferase</fullName>
    </submittedName>
</protein>
<evidence type="ECO:0000259" key="1">
    <source>
        <dbReference type="PROSITE" id="PS51186"/>
    </source>
</evidence>
<sequence length="151" mass="17364">MSMQTDKSKIHFKKASYSDVGFLTYLRKVTMDEHLFKAGIKMSDEQHTSRVFEFFEESFLIQVNGHTVGVIKLGIENAALHIRQFQILPNYQNHGIGKSVLEVCKKKAREKGISLTLNVLLENPAKDLYLKNGFEIETTDKLQHFMRCSLL</sequence>
<accession>A0A7Y0LEP5</accession>
<dbReference type="InterPro" id="IPR000182">
    <property type="entry name" value="GNAT_dom"/>
</dbReference>
<organism evidence="2 3">
    <name type="scientific">Thalassotalea algicola</name>
    <dbReference type="NCBI Taxonomy" id="2716224"/>
    <lineage>
        <taxon>Bacteria</taxon>
        <taxon>Pseudomonadati</taxon>
        <taxon>Pseudomonadota</taxon>
        <taxon>Gammaproteobacteria</taxon>
        <taxon>Alteromonadales</taxon>
        <taxon>Colwelliaceae</taxon>
        <taxon>Thalassotalea</taxon>
    </lineage>
</organism>
<dbReference type="CDD" id="cd04301">
    <property type="entry name" value="NAT_SF"/>
    <property type="match status" value="1"/>
</dbReference>
<keyword evidence="2" id="KW-0808">Transferase</keyword>